<dbReference type="RefSeq" id="WP_093610268.1">
    <property type="nucleotide sequence ID" value="NZ_BOMT01000016.1"/>
</dbReference>
<keyword evidence="2" id="KW-1185">Reference proteome</keyword>
<proteinExistence type="predicted"/>
<dbReference type="SUPFAM" id="SSF53098">
    <property type="entry name" value="Ribonuclease H-like"/>
    <property type="match status" value="1"/>
</dbReference>
<dbReference type="Gene3D" id="3.30.420.10">
    <property type="entry name" value="Ribonuclease H-like superfamily/Ribonuclease H"/>
    <property type="match status" value="1"/>
</dbReference>
<name>A0A1I2B8W8_9ACTN</name>
<dbReference type="EMBL" id="FONV01000002">
    <property type="protein sequence ID" value="SFE52604.1"/>
    <property type="molecule type" value="Genomic_DNA"/>
</dbReference>
<dbReference type="AlphaFoldDB" id="A0A1I2B8W8"/>
<reference evidence="1 2" key="1">
    <citation type="submission" date="2016-10" db="EMBL/GenBank/DDBJ databases">
        <authorList>
            <person name="de Groot N.N."/>
        </authorList>
    </citation>
    <scope>NUCLEOTIDE SEQUENCE [LARGE SCALE GENOMIC DNA]</scope>
    <source>
        <strain evidence="1 2">DSM 43019</strain>
    </source>
</reference>
<dbReference type="STRING" id="35752.SAMN05421541_102179"/>
<accession>A0A1I2B8W8</accession>
<evidence type="ECO:0000313" key="2">
    <source>
        <dbReference type="Proteomes" id="UP000199645"/>
    </source>
</evidence>
<dbReference type="OrthoDB" id="3359450at2"/>
<protein>
    <submittedName>
        <fullName evidence="1">Crossover junction endodeoxyribonuclease RuvC</fullName>
    </submittedName>
</protein>
<sequence length="204" mass="21719">MIRPLRAVALDLSTAATAIASTHASTGEPRLSVRTIDSAKRPLHMQTDIIDIQVRQACGFGSGNRLLGEGWADLVVIEGTFSRQSASDYPLHHIRACVTQWLARQGIPYVDVAPATVKVYATGSGATSGANKVTKDKVIAAVIATYGRLLHIPPTDDNCADAVAQLAMGLDAYGQPLAPVPDSHRRALNTVKWPKLDLSMAGVR</sequence>
<organism evidence="1 2">
    <name type="scientific">Actinoplanes philippinensis</name>
    <dbReference type="NCBI Taxonomy" id="35752"/>
    <lineage>
        <taxon>Bacteria</taxon>
        <taxon>Bacillati</taxon>
        <taxon>Actinomycetota</taxon>
        <taxon>Actinomycetes</taxon>
        <taxon>Micromonosporales</taxon>
        <taxon>Micromonosporaceae</taxon>
        <taxon>Actinoplanes</taxon>
    </lineage>
</organism>
<gene>
    <name evidence="1" type="ORF">SAMN05421541_102179</name>
</gene>
<dbReference type="InterPro" id="IPR012337">
    <property type="entry name" value="RNaseH-like_sf"/>
</dbReference>
<dbReference type="Proteomes" id="UP000199645">
    <property type="component" value="Unassembled WGS sequence"/>
</dbReference>
<evidence type="ECO:0000313" key="1">
    <source>
        <dbReference type="EMBL" id="SFE52604.1"/>
    </source>
</evidence>
<dbReference type="InterPro" id="IPR036397">
    <property type="entry name" value="RNaseH_sf"/>
</dbReference>
<dbReference type="GO" id="GO:0003676">
    <property type="term" value="F:nucleic acid binding"/>
    <property type="evidence" value="ECO:0007669"/>
    <property type="project" value="InterPro"/>
</dbReference>